<reference evidence="2 3" key="1">
    <citation type="submission" date="2014-10" db="EMBL/GenBank/DDBJ databases">
        <title>Draft genome sequence of Actinoplanes utahensis NRRL 12052.</title>
        <authorList>
            <person name="Velasco-Bucheli B."/>
            <person name="del Cerro C."/>
            <person name="Hormigo D."/>
            <person name="Garcia J.L."/>
            <person name="Acebal C."/>
            <person name="Arroyo M."/>
            <person name="de la Mata I."/>
        </authorList>
    </citation>
    <scope>NUCLEOTIDE SEQUENCE [LARGE SCALE GENOMIC DNA]</scope>
    <source>
        <strain evidence="2 3">NRRL 12052</strain>
    </source>
</reference>
<dbReference type="EMBL" id="JRTT01000031">
    <property type="protein sequence ID" value="KHD75152.1"/>
    <property type="molecule type" value="Genomic_DNA"/>
</dbReference>
<name>A0A0A6X4W4_ACTUT</name>
<feature type="region of interest" description="Disordered" evidence="1">
    <location>
        <begin position="1"/>
        <end position="74"/>
    </location>
</feature>
<dbReference type="RefSeq" id="WP_043528149.1">
    <property type="nucleotide sequence ID" value="NZ_BAABKU010000028.1"/>
</dbReference>
<evidence type="ECO:0000313" key="2">
    <source>
        <dbReference type="EMBL" id="KHD75152.1"/>
    </source>
</evidence>
<dbReference type="STRING" id="1869.MB27_24880"/>
<dbReference type="AlphaFoldDB" id="A0A0A6X4W4"/>
<organism evidence="2 3">
    <name type="scientific">Actinoplanes utahensis</name>
    <dbReference type="NCBI Taxonomy" id="1869"/>
    <lineage>
        <taxon>Bacteria</taxon>
        <taxon>Bacillati</taxon>
        <taxon>Actinomycetota</taxon>
        <taxon>Actinomycetes</taxon>
        <taxon>Micromonosporales</taxon>
        <taxon>Micromonosporaceae</taxon>
        <taxon>Actinoplanes</taxon>
    </lineage>
</organism>
<gene>
    <name evidence="2" type="ORF">MB27_24880</name>
</gene>
<keyword evidence="3" id="KW-1185">Reference proteome</keyword>
<proteinExistence type="predicted"/>
<dbReference type="Proteomes" id="UP000054537">
    <property type="component" value="Unassembled WGS sequence"/>
</dbReference>
<comment type="caution">
    <text evidence="2">The sequence shown here is derived from an EMBL/GenBank/DDBJ whole genome shotgun (WGS) entry which is preliminary data.</text>
</comment>
<sequence length="74" mass="8017">MNDVSDWYPQNDPDRARGLITDAQGEFVQQHPGGAFDPRTFRRTSRAGGRGPAGQARPEGERGPSGSPASVHRE</sequence>
<evidence type="ECO:0000313" key="3">
    <source>
        <dbReference type="Proteomes" id="UP000054537"/>
    </source>
</evidence>
<protein>
    <submittedName>
        <fullName evidence="2">Uncharacterized protein</fullName>
    </submittedName>
</protein>
<accession>A0A0A6X4W4</accession>
<evidence type="ECO:0000256" key="1">
    <source>
        <dbReference type="SAM" id="MobiDB-lite"/>
    </source>
</evidence>